<proteinExistence type="predicted"/>
<dbReference type="Proteomes" id="UP000249522">
    <property type="component" value="Unassembled WGS sequence"/>
</dbReference>
<comment type="caution">
    <text evidence="2">The sequence shown here is derived from an EMBL/GenBank/DDBJ whole genome shotgun (WGS) entry which is preliminary data.</text>
</comment>
<dbReference type="Pfam" id="PF09578">
    <property type="entry name" value="Spore_YabQ"/>
    <property type="match status" value="1"/>
</dbReference>
<sequence length="188" mass="22004">MMLSGIGMGAAFDGYRVVSNQLRIGRIWVPVLDLLYWTAATLIVFRMLIASNDGEVRFYVFLGLFIGISFYFWLLSRTMIRIVEWLMEALRRLWTAAVRTFELLIIKPVILAYRLLKITAGFLIVCTMFLFRIVVQLLRPFWLFLSWIFKPLVRPLWDWMKQAGGKLGLPGLIARIKAFIERIRNHKS</sequence>
<name>A0A2W1LJ10_9BACL</name>
<dbReference type="NCBIfam" id="TIGR02893">
    <property type="entry name" value="spore_yabQ"/>
    <property type="match status" value="1"/>
</dbReference>
<feature type="transmembrane region" description="Helical" evidence="1">
    <location>
        <begin position="122"/>
        <end position="145"/>
    </location>
</feature>
<evidence type="ECO:0000256" key="1">
    <source>
        <dbReference type="SAM" id="Phobius"/>
    </source>
</evidence>
<feature type="transmembrane region" description="Helical" evidence="1">
    <location>
        <begin position="56"/>
        <end position="75"/>
    </location>
</feature>
<keyword evidence="1" id="KW-0812">Transmembrane</keyword>
<evidence type="ECO:0000313" key="2">
    <source>
        <dbReference type="EMBL" id="PZD94895.1"/>
    </source>
</evidence>
<dbReference type="OrthoDB" id="1653819at2"/>
<keyword evidence="1" id="KW-0472">Membrane</keyword>
<organism evidence="2 3">
    <name type="scientific">Paenibacillus sambharensis</name>
    <dbReference type="NCBI Taxonomy" id="1803190"/>
    <lineage>
        <taxon>Bacteria</taxon>
        <taxon>Bacillati</taxon>
        <taxon>Bacillota</taxon>
        <taxon>Bacilli</taxon>
        <taxon>Bacillales</taxon>
        <taxon>Paenibacillaceae</taxon>
        <taxon>Paenibacillus</taxon>
    </lineage>
</organism>
<accession>A0A2W1LJ10</accession>
<feature type="transmembrane region" description="Helical" evidence="1">
    <location>
        <begin position="27"/>
        <end position="50"/>
    </location>
</feature>
<evidence type="ECO:0000313" key="3">
    <source>
        <dbReference type="Proteomes" id="UP000249522"/>
    </source>
</evidence>
<dbReference type="AlphaFoldDB" id="A0A2W1LJ10"/>
<reference evidence="2 3" key="1">
    <citation type="submission" date="2018-06" db="EMBL/GenBank/DDBJ databases">
        <title>Paenibacillus imtechensis sp. nov.</title>
        <authorList>
            <person name="Pinnaka A.K."/>
            <person name="Singh H."/>
            <person name="Kaur M."/>
        </authorList>
    </citation>
    <scope>NUCLEOTIDE SEQUENCE [LARGE SCALE GENOMIC DNA]</scope>
    <source>
        <strain evidence="2 3">SMB1</strain>
    </source>
</reference>
<dbReference type="InterPro" id="IPR019074">
    <property type="entry name" value="YabQ"/>
</dbReference>
<keyword evidence="3" id="KW-1185">Reference proteome</keyword>
<gene>
    <name evidence="2" type="primary">yabQ</name>
    <name evidence="2" type="ORF">DNH61_15850</name>
</gene>
<dbReference type="EMBL" id="QKRB01000048">
    <property type="protein sequence ID" value="PZD94895.1"/>
    <property type="molecule type" value="Genomic_DNA"/>
</dbReference>
<protein>
    <submittedName>
        <fullName evidence="2">Spore cortex biosynthesis protein YabQ</fullName>
    </submittedName>
</protein>
<keyword evidence="1" id="KW-1133">Transmembrane helix</keyword>